<feature type="transmembrane region" description="Helical" evidence="6">
    <location>
        <begin position="173"/>
        <end position="189"/>
    </location>
</feature>
<comment type="subcellular location">
    <subcellularLocation>
        <location evidence="1">Membrane</location>
        <topology evidence="1">Multi-pass membrane protein</topology>
    </subcellularLocation>
</comment>
<keyword evidence="2 6" id="KW-0812">Transmembrane</keyword>
<feature type="transmembrane region" description="Helical" evidence="6">
    <location>
        <begin position="294"/>
        <end position="312"/>
    </location>
</feature>
<dbReference type="GO" id="GO:0051301">
    <property type="term" value="P:cell division"/>
    <property type="evidence" value="ECO:0007669"/>
    <property type="project" value="InterPro"/>
</dbReference>
<evidence type="ECO:0000313" key="8">
    <source>
        <dbReference type="EMBL" id="SNU08732.1"/>
    </source>
</evidence>
<dbReference type="PANTHER" id="PTHR30474">
    <property type="entry name" value="CELL CYCLE PROTEIN"/>
    <property type="match status" value="1"/>
</dbReference>
<feature type="transmembrane region" description="Helical" evidence="6">
    <location>
        <begin position="150"/>
        <end position="167"/>
    </location>
</feature>
<dbReference type="GO" id="GO:0005886">
    <property type="term" value="C:plasma membrane"/>
    <property type="evidence" value="ECO:0007669"/>
    <property type="project" value="TreeGrafter"/>
</dbReference>
<dbReference type="OrthoDB" id="9768187at2"/>
<feature type="transmembrane region" description="Helical" evidence="6">
    <location>
        <begin position="12"/>
        <end position="33"/>
    </location>
</feature>
<keyword evidence="3" id="KW-0133">Cell shape</keyword>
<feature type="transmembrane region" description="Helical" evidence="6">
    <location>
        <begin position="361"/>
        <end position="379"/>
    </location>
</feature>
<dbReference type="Proteomes" id="UP000183162">
    <property type="component" value="Unassembled WGS sequence"/>
</dbReference>
<evidence type="ECO:0000256" key="3">
    <source>
        <dbReference type="ARBA" id="ARBA00022960"/>
    </source>
</evidence>
<sequence>MARKKYSIDSRIDYSVILPVFFLLLIGLVAVYIATANDYPGTIAKVMTQQGIWIFLGCAVAFVVMLFSTEFLWKVTPYLYGLGLALMVLPLIFYSPELVESTGAKNWVTIGSVTLFQPSEFMKVSYILMLARASIWFRQKFSEDNLKNDWKLLGVFALITLPVMILLGLQKDLGTAMVFSAILAGLILLSGISWWIILPVVIVVTVVIAGFLALFLSPHGKDIFYSLGMDTYQINRISAWLDPFSYAKSIAYQQTQGMISIGSGGFSGKGFNVVDLSVPVRESDMIFTVIAEDFGFLGCAVVMGLYLVLIYRMLRVTFESNNRFYTYISTGFIMMILFHIFENIGAAIGILPLTGIPLPFISQGGSSLISNLICVGLILSMSYQNNLHHEQEIEEHFRRSERY</sequence>
<reference evidence="7 9" key="1">
    <citation type="submission" date="2016-10" db="EMBL/GenBank/DDBJ databases">
        <authorList>
            <person name="de Groot N.N."/>
        </authorList>
    </citation>
    <scope>NUCLEOTIDE SEQUENCE [LARGE SCALE GENOMIC DNA]</scope>
    <source>
        <strain evidence="7 9">Sb09</strain>
    </source>
</reference>
<protein>
    <submittedName>
        <fullName evidence="7">Rod shape determining protein RodA</fullName>
    </submittedName>
</protein>
<reference evidence="8 10" key="2">
    <citation type="submission" date="2017-07" db="EMBL/GenBank/DDBJ databases">
        <authorList>
            <person name="Sun Z.S."/>
            <person name="Albrecht U."/>
            <person name="Echele G."/>
            <person name="Lee C.C."/>
        </authorList>
    </citation>
    <scope>NUCLEOTIDE SEQUENCE [LARGE SCALE GENOMIC DNA]</scope>
    <source>
        <strain evidence="8 10">AR3</strain>
    </source>
</reference>
<evidence type="ECO:0000256" key="2">
    <source>
        <dbReference type="ARBA" id="ARBA00022692"/>
    </source>
</evidence>
<dbReference type="Pfam" id="PF01098">
    <property type="entry name" value="FTSW_RODA_SPOVE"/>
    <property type="match status" value="1"/>
</dbReference>
<dbReference type="InterPro" id="IPR018365">
    <property type="entry name" value="Cell_cycle_FtsW-rel_CS"/>
</dbReference>
<evidence type="ECO:0000256" key="4">
    <source>
        <dbReference type="ARBA" id="ARBA00022989"/>
    </source>
</evidence>
<feature type="transmembrane region" description="Helical" evidence="6">
    <location>
        <begin position="78"/>
        <end position="95"/>
    </location>
</feature>
<evidence type="ECO:0000313" key="10">
    <source>
        <dbReference type="Proteomes" id="UP000214649"/>
    </source>
</evidence>
<name>A0A1G9K827_STREI</name>
<feature type="transmembrane region" description="Helical" evidence="6">
    <location>
        <begin position="324"/>
        <end position="341"/>
    </location>
</feature>
<dbReference type="Proteomes" id="UP000214649">
    <property type="component" value="Unassembled WGS sequence"/>
</dbReference>
<evidence type="ECO:0000313" key="7">
    <source>
        <dbReference type="EMBL" id="SDL45782.1"/>
    </source>
</evidence>
<feature type="transmembrane region" description="Helical" evidence="6">
    <location>
        <begin position="196"/>
        <end position="216"/>
    </location>
</feature>
<feature type="transmembrane region" description="Helical" evidence="6">
    <location>
        <begin position="53"/>
        <end position="73"/>
    </location>
</feature>
<dbReference type="PANTHER" id="PTHR30474:SF1">
    <property type="entry name" value="PEPTIDOGLYCAN GLYCOSYLTRANSFERASE MRDB"/>
    <property type="match status" value="1"/>
</dbReference>
<dbReference type="RefSeq" id="WP_074483661.1">
    <property type="nucleotide sequence ID" value="NZ_BJMB01000003.1"/>
</dbReference>
<dbReference type="AlphaFoldDB" id="A0A1G9K827"/>
<gene>
    <name evidence="7" type="ORF">SAMN05216400_0720</name>
    <name evidence="8" type="ORF">SAMN05216470_1425</name>
</gene>
<dbReference type="GO" id="GO:0015648">
    <property type="term" value="F:lipid-linked peptidoglycan transporter activity"/>
    <property type="evidence" value="ECO:0007669"/>
    <property type="project" value="TreeGrafter"/>
</dbReference>
<dbReference type="GO" id="GO:0008360">
    <property type="term" value="P:regulation of cell shape"/>
    <property type="evidence" value="ECO:0007669"/>
    <property type="project" value="UniProtKB-KW"/>
</dbReference>
<evidence type="ECO:0000256" key="5">
    <source>
        <dbReference type="ARBA" id="ARBA00023136"/>
    </source>
</evidence>
<proteinExistence type="predicted"/>
<feature type="transmembrane region" description="Helical" evidence="6">
    <location>
        <begin position="107"/>
        <end position="129"/>
    </location>
</feature>
<dbReference type="EMBL" id="FNGX01000002">
    <property type="protein sequence ID" value="SDL45782.1"/>
    <property type="molecule type" value="Genomic_DNA"/>
</dbReference>
<organism evidence="7 9">
    <name type="scientific">Streptococcus equinus</name>
    <name type="common">Streptococcus bovis</name>
    <dbReference type="NCBI Taxonomy" id="1335"/>
    <lineage>
        <taxon>Bacteria</taxon>
        <taxon>Bacillati</taxon>
        <taxon>Bacillota</taxon>
        <taxon>Bacilli</taxon>
        <taxon>Lactobacillales</taxon>
        <taxon>Streptococcaceae</taxon>
        <taxon>Streptococcus</taxon>
    </lineage>
</organism>
<accession>A0A1G9K827</accession>
<dbReference type="InterPro" id="IPR001182">
    <property type="entry name" value="FtsW/RodA"/>
</dbReference>
<evidence type="ECO:0000256" key="1">
    <source>
        <dbReference type="ARBA" id="ARBA00004141"/>
    </source>
</evidence>
<dbReference type="EMBL" id="FZRA01000004">
    <property type="protein sequence ID" value="SNU08732.1"/>
    <property type="molecule type" value="Genomic_DNA"/>
</dbReference>
<keyword evidence="5 6" id="KW-0472">Membrane</keyword>
<dbReference type="PROSITE" id="PS00428">
    <property type="entry name" value="FTSW_RODA_SPOVE"/>
    <property type="match status" value="1"/>
</dbReference>
<evidence type="ECO:0000313" key="9">
    <source>
        <dbReference type="Proteomes" id="UP000183162"/>
    </source>
</evidence>
<keyword evidence="4 6" id="KW-1133">Transmembrane helix</keyword>
<evidence type="ECO:0000256" key="6">
    <source>
        <dbReference type="SAM" id="Phobius"/>
    </source>
</evidence>
<dbReference type="GO" id="GO:0032153">
    <property type="term" value="C:cell division site"/>
    <property type="evidence" value="ECO:0007669"/>
    <property type="project" value="TreeGrafter"/>
</dbReference>